<dbReference type="PANTHER" id="PTHR11530:SF11">
    <property type="entry name" value="D-ASPARTATE OXIDASE"/>
    <property type="match status" value="1"/>
</dbReference>
<evidence type="ECO:0000256" key="8">
    <source>
        <dbReference type="ARBA" id="ARBA00049547"/>
    </source>
</evidence>
<dbReference type="Gene3D" id="3.40.50.720">
    <property type="entry name" value="NAD(P)-binding Rossmann-like Domain"/>
    <property type="match status" value="1"/>
</dbReference>
<comment type="cofactor">
    <cofactor evidence="1 9">
        <name>FAD</name>
        <dbReference type="ChEBI" id="CHEBI:57692"/>
    </cofactor>
</comment>
<dbReference type="GO" id="GO:0019478">
    <property type="term" value="P:D-amino acid catabolic process"/>
    <property type="evidence" value="ECO:0007669"/>
    <property type="project" value="TreeGrafter"/>
</dbReference>
<feature type="binding site" evidence="9">
    <location>
        <position position="275"/>
    </location>
    <ligand>
        <name>D-dopa</name>
        <dbReference type="ChEBI" id="CHEBI:149689"/>
    </ligand>
</feature>
<dbReference type="SUPFAM" id="SSF51971">
    <property type="entry name" value="Nucleotide-binding domain"/>
    <property type="match status" value="1"/>
</dbReference>
<keyword evidence="3" id="KW-0285">Flavoprotein</keyword>
<keyword evidence="12" id="KW-1185">Reference proteome</keyword>
<evidence type="ECO:0000256" key="1">
    <source>
        <dbReference type="ARBA" id="ARBA00001974"/>
    </source>
</evidence>
<dbReference type="SUPFAM" id="SSF54373">
    <property type="entry name" value="FAD-linked reductases, C-terminal domain"/>
    <property type="match status" value="1"/>
</dbReference>
<dbReference type="OrthoDB" id="246701at2"/>
<evidence type="ECO:0000256" key="5">
    <source>
        <dbReference type="ARBA" id="ARBA00023002"/>
    </source>
</evidence>
<dbReference type="Pfam" id="PF01266">
    <property type="entry name" value="DAO"/>
    <property type="match status" value="1"/>
</dbReference>
<feature type="domain" description="FAD dependent oxidoreductase" evidence="10">
    <location>
        <begin position="8"/>
        <end position="316"/>
    </location>
</feature>
<evidence type="ECO:0000259" key="10">
    <source>
        <dbReference type="Pfam" id="PF01266"/>
    </source>
</evidence>
<gene>
    <name evidence="11" type="ORF">ABH38_10555</name>
</gene>
<accession>A0A0I9YRG9</accession>
<comment type="caution">
    <text evidence="11">The sequence shown here is derived from an EMBL/GenBank/DDBJ whole genome shotgun (WGS) entry which is preliminary data.</text>
</comment>
<dbReference type="EMBL" id="LDPR01000007">
    <property type="protein sequence ID" value="KLO36842.1"/>
    <property type="molecule type" value="Genomic_DNA"/>
</dbReference>
<dbReference type="EC" id="1.4.3.3" evidence="6"/>
<evidence type="ECO:0000256" key="4">
    <source>
        <dbReference type="ARBA" id="ARBA00022827"/>
    </source>
</evidence>
<dbReference type="GO" id="GO:0003884">
    <property type="term" value="F:D-amino-acid oxidase activity"/>
    <property type="evidence" value="ECO:0007669"/>
    <property type="project" value="UniProtKB-EC"/>
</dbReference>
<protein>
    <recommendedName>
        <fullName evidence="7">D-amino-acid oxidase</fullName>
        <ecNumber evidence="6">1.4.3.3</ecNumber>
    </recommendedName>
</protein>
<dbReference type="InterPro" id="IPR023209">
    <property type="entry name" value="DAO"/>
</dbReference>
<dbReference type="PIRSF" id="PIRSF000189">
    <property type="entry name" value="D-aa_oxidase"/>
    <property type="match status" value="1"/>
</dbReference>
<comment type="catalytic activity">
    <reaction evidence="8">
        <text>a D-alpha-amino acid + O2 + H2O = a 2-oxocarboxylate + H2O2 + NH4(+)</text>
        <dbReference type="Rhea" id="RHEA:21816"/>
        <dbReference type="ChEBI" id="CHEBI:15377"/>
        <dbReference type="ChEBI" id="CHEBI:15379"/>
        <dbReference type="ChEBI" id="CHEBI:16240"/>
        <dbReference type="ChEBI" id="CHEBI:28938"/>
        <dbReference type="ChEBI" id="CHEBI:35179"/>
        <dbReference type="ChEBI" id="CHEBI:59871"/>
        <dbReference type="EC" id="1.4.3.3"/>
    </reaction>
    <physiologicalReaction direction="left-to-right" evidence="8">
        <dbReference type="Rhea" id="RHEA:21817"/>
    </physiologicalReaction>
</comment>
<dbReference type="AlphaFoldDB" id="A0A0I9YRG9"/>
<evidence type="ECO:0000256" key="6">
    <source>
        <dbReference type="ARBA" id="ARBA00039101"/>
    </source>
</evidence>
<proteinExistence type="inferred from homology"/>
<reference evidence="11 12" key="1">
    <citation type="submission" date="2015-05" db="EMBL/GenBank/DDBJ databases">
        <title>Genome sequence of Mycobacterium haemophilum.</title>
        <authorList>
            <person name="Greninger A.L."/>
            <person name="Cunningham G."/>
            <person name="Miller S."/>
        </authorList>
    </citation>
    <scope>NUCLEOTIDE SEQUENCE [LARGE SCALE GENOMIC DNA]</scope>
    <source>
        <strain evidence="12">UC1</strain>
    </source>
</reference>
<dbReference type="PATRIC" id="fig|29311.18.peg.3284"/>
<dbReference type="Gene3D" id="3.30.9.10">
    <property type="entry name" value="D-Amino Acid Oxidase, subunit A, domain 2"/>
    <property type="match status" value="1"/>
</dbReference>
<feature type="binding site" evidence="9">
    <location>
        <begin position="43"/>
        <end position="44"/>
    </location>
    <ligand>
        <name>FAD</name>
        <dbReference type="ChEBI" id="CHEBI:57692"/>
    </ligand>
</feature>
<dbReference type="Proteomes" id="UP000036334">
    <property type="component" value="Unassembled WGS sequence"/>
</dbReference>
<evidence type="ECO:0000313" key="12">
    <source>
        <dbReference type="Proteomes" id="UP000036334"/>
    </source>
</evidence>
<keyword evidence="4 9" id="KW-0274">FAD</keyword>
<dbReference type="STRING" id="1202450.B586_11430"/>
<feature type="binding site" evidence="9">
    <location>
        <position position="160"/>
    </location>
    <ligand>
        <name>FAD</name>
        <dbReference type="ChEBI" id="CHEBI:57692"/>
    </ligand>
</feature>
<dbReference type="GO" id="GO:0071949">
    <property type="term" value="F:FAD binding"/>
    <property type="evidence" value="ECO:0007669"/>
    <property type="project" value="InterPro"/>
</dbReference>
<name>A0A0I9YRG9_9MYCO</name>
<comment type="similarity">
    <text evidence="2">Belongs to the DAMOX/DASOX family.</text>
</comment>
<organism evidence="11 12">
    <name type="scientific">Mycobacterium haemophilum</name>
    <dbReference type="NCBI Taxonomy" id="29311"/>
    <lineage>
        <taxon>Bacteria</taxon>
        <taxon>Bacillati</taxon>
        <taxon>Actinomycetota</taxon>
        <taxon>Actinomycetes</taxon>
        <taxon>Mycobacteriales</taxon>
        <taxon>Mycobacteriaceae</taxon>
        <taxon>Mycobacterium</taxon>
    </lineage>
</organism>
<evidence type="ECO:0000313" key="11">
    <source>
        <dbReference type="EMBL" id="KLO36842.1"/>
    </source>
</evidence>
<sequence length="333" mass="35483">MASSGQQVVVIGAGVSGLTSAVCLAEAGWPVRLWAAAMPQQTTSAVAGAIWAPPRPADRATTSLAWTQHSLRVFRELANDPSTGVRMAPALTVGDLPGADAMGLAAKLIPDLRPADLADLPDGFDAGFLGTMPMIDMPQYLDYLTARLAAAGCEIETRSVRSLAEVADTAPIVVNCAGLGAAALADDDTMRPLFGQHVVLTNPGLQQLFLEVNSGSEWTCYFPHPLRVVCGGISIPGRWDTTPDPAVTDRILQRCRRIEPRLGEAAVIETITGLRPDRSSPRVEVELSGPVRYIHNYGHSSSGVTLSWGCARDVVRLVGGDRQPPDAKWRMTR</sequence>
<evidence type="ECO:0000256" key="7">
    <source>
        <dbReference type="ARBA" id="ARBA00039751"/>
    </source>
</evidence>
<evidence type="ECO:0000256" key="9">
    <source>
        <dbReference type="PIRSR" id="PIRSR000189-1"/>
    </source>
</evidence>
<dbReference type="PANTHER" id="PTHR11530">
    <property type="entry name" value="D-AMINO ACID OXIDASE"/>
    <property type="match status" value="1"/>
</dbReference>
<evidence type="ECO:0000256" key="3">
    <source>
        <dbReference type="ARBA" id="ARBA00022630"/>
    </source>
</evidence>
<dbReference type="GO" id="GO:0005737">
    <property type="term" value="C:cytoplasm"/>
    <property type="evidence" value="ECO:0007669"/>
    <property type="project" value="TreeGrafter"/>
</dbReference>
<dbReference type="InterPro" id="IPR006076">
    <property type="entry name" value="FAD-dep_OxRdtase"/>
</dbReference>
<evidence type="ECO:0000256" key="2">
    <source>
        <dbReference type="ARBA" id="ARBA00006730"/>
    </source>
</evidence>
<dbReference type="RefSeq" id="WP_047314122.1">
    <property type="nucleotide sequence ID" value="NZ_LDPQ01000004.1"/>
</dbReference>
<keyword evidence="5" id="KW-0560">Oxidoreductase</keyword>